<evidence type="ECO:0000313" key="2">
    <source>
        <dbReference type="WBParaSite" id="TMUE_2000006224.1"/>
    </source>
</evidence>
<protein>
    <submittedName>
        <fullName evidence="2">Uncharacterized protein</fullName>
    </submittedName>
</protein>
<organism evidence="1 2">
    <name type="scientific">Trichuris muris</name>
    <name type="common">Mouse whipworm</name>
    <dbReference type="NCBI Taxonomy" id="70415"/>
    <lineage>
        <taxon>Eukaryota</taxon>
        <taxon>Metazoa</taxon>
        <taxon>Ecdysozoa</taxon>
        <taxon>Nematoda</taxon>
        <taxon>Enoplea</taxon>
        <taxon>Dorylaimia</taxon>
        <taxon>Trichinellida</taxon>
        <taxon>Trichuridae</taxon>
        <taxon>Trichuris</taxon>
    </lineage>
</organism>
<keyword evidence="1" id="KW-1185">Reference proteome</keyword>
<reference evidence="2" key="1">
    <citation type="submission" date="2019-12" db="UniProtKB">
        <authorList>
            <consortium name="WormBaseParasite"/>
        </authorList>
    </citation>
    <scope>IDENTIFICATION</scope>
</reference>
<dbReference type="WBParaSite" id="TMUE_2000006224.1">
    <property type="protein sequence ID" value="TMUE_2000006224.1"/>
    <property type="gene ID" value="WBGene00293059"/>
</dbReference>
<dbReference type="Proteomes" id="UP000046395">
    <property type="component" value="Unassembled WGS sequence"/>
</dbReference>
<sequence length="99" mass="11587">MHYDVLVSNMCFLQYTDLIASMLVSHVPDHSNRLLTIPIMSFKILDSENMSEKMERGEVSAKIPKGRRIDMSSVEEWRFAEILNVDFRGKMMVQHRCDH</sequence>
<dbReference type="AlphaFoldDB" id="A0A5S6QGA8"/>
<accession>A0A5S6QGA8</accession>
<evidence type="ECO:0000313" key="1">
    <source>
        <dbReference type="Proteomes" id="UP000046395"/>
    </source>
</evidence>
<proteinExistence type="predicted"/>
<name>A0A5S6QGA8_TRIMR</name>